<dbReference type="EMBL" id="VLTK01000009">
    <property type="protein sequence ID" value="TSI14118.1"/>
    <property type="molecule type" value="Genomic_DNA"/>
</dbReference>
<sequence>MSTETSTETTGTELVPAKFSRLTRRGVLLGLSASQLVTLGIAGASLVASFYGGGGVLFLLTAPIWVLGAALTWIPVAGRPAVEWVPIAGWWVWRVSMGQLIYRRRIVMPRPTGTLALPGDAARLREYSDPETGAGMIHDPTAATLTVMIELSHPAFVLLDPVEQNRRVESWGRVLATICRSGRISQLQVLERTLPDSGQGLAEWWATHGSDDGSWAATTYAELIDRAGPAGERHATTLSLSLDMKHAARQIRTAGGGLRGAANILRQDMSTLASALRAADLSFADWLSTGQIAVILRSAYDPAIAATLERHGEIGQDLATAGPVAVTERWGHLRTDSAFHAVLWISEWPRAMVHPGFLSPVLLSTGIQRAFSLICTPLRTDQAARDIRKKKVEYISDRAQRARIGQIEDAGHSAEFQDVLQQEADLTAGHGVVRYTGLISVSAETLDDLDRDLAALEQAAIQASCETRRLVGQQARAFTAAALPLCRRV</sequence>
<dbReference type="InterPro" id="IPR049978">
    <property type="entry name" value="SCO6880-like"/>
</dbReference>
<keyword evidence="2" id="KW-0812">Transmembrane</keyword>
<feature type="transmembrane region" description="Helical" evidence="2">
    <location>
        <begin position="27"/>
        <end position="51"/>
    </location>
</feature>
<accession>A0A556CAQ4</accession>
<evidence type="ECO:0000313" key="3">
    <source>
        <dbReference type="EMBL" id="TSI14118.1"/>
    </source>
</evidence>
<feature type="transmembrane region" description="Helical" evidence="2">
    <location>
        <begin position="57"/>
        <end position="77"/>
    </location>
</feature>
<evidence type="ECO:0000256" key="1">
    <source>
        <dbReference type="SAM" id="Coils"/>
    </source>
</evidence>
<dbReference type="NCBIfam" id="NF042935">
    <property type="entry name" value="SCO6880_fam"/>
    <property type="match status" value="1"/>
</dbReference>
<dbReference type="AlphaFoldDB" id="A0A556CAQ4"/>
<keyword evidence="2" id="KW-0472">Membrane</keyword>
<proteinExistence type="predicted"/>
<dbReference type="OrthoDB" id="3859571at2"/>
<feature type="coiled-coil region" evidence="1">
    <location>
        <begin position="439"/>
        <end position="466"/>
    </location>
</feature>
<keyword evidence="2" id="KW-1133">Transmembrane helix</keyword>
<gene>
    <name evidence="3" type="ORF">FO013_15320</name>
</gene>
<keyword evidence="1" id="KW-0175">Coiled coil</keyword>
<dbReference type="Proteomes" id="UP000316406">
    <property type="component" value="Unassembled WGS sequence"/>
</dbReference>
<name>A0A556CAQ4_BREAU</name>
<reference evidence="3 4" key="1">
    <citation type="submission" date="2019-07" db="EMBL/GenBank/DDBJ databases">
        <title>Draft genome sequence of Brevibacterium aurantiacum XU54 isolated from Xinjiang China.</title>
        <authorList>
            <person name="Xu X."/>
        </authorList>
    </citation>
    <scope>NUCLEOTIDE SEQUENCE [LARGE SCALE GENOMIC DNA]</scope>
    <source>
        <strain evidence="3 4">XU54</strain>
    </source>
</reference>
<comment type="caution">
    <text evidence="3">The sequence shown here is derived from an EMBL/GenBank/DDBJ whole genome shotgun (WGS) entry which is preliminary data.</text>
</comment>
<evidence type="ECO:0000256" key="2">
    <source>
        <dbReference type="SAM" id="Phobius"/>
    </source>
</evidence>
<keyword evidence="4" id="KW-1185">Reference proteome</keyword>
<evidence type="ECO:0000313" key="4">
    <source>
        <dbReference type="Proteomes" id="UP000316406"/>
    </source>
</evidence>
<dbReference type="RefSeq" id="WP_143923429.1">
    <property type="nucleotide sequence ID" value="NZ_VLTK01000009.1"/>
</dbReference>
<protein>
    <submittedName>
        <fullName evidence="3">PrgI family protein</fullName>
    </submittedName>
</protein>
<organism evidence="3 4">
    <name type="scientific">Brevibacterium aurantiacum</name>
    <dbReference type="NCBI Taxonomy" id="273384"/>
    <lineage>
        <taxon>Bacteria</taxon>
        <taxon>Bacillati</taxon>
        <taxon>Actinomycetota</taxon>
        <taxon>Actinomycetes</taxon>
        <taxon>Micrococcales</taxon>
        <taxon>Brevibacteriaceae</taxon>
        <taxon>Brevibacterium</taxon>
    </lineage>
</organism>